<organism evidence="2 3">
    <name type="scientific">Aromia moschata</name>
    <dbReference type="NCBI Taxonomy" id="1265417"/>
    <lineage>
        <taxon>Eukaryota</taxon>
        <taxon>Metazoa</taxon>
        <taxon>Ecdysozoa</taxon>
        <taxon>Arthropoda</taxon>
        <taxon>Hexapoda</taxon>
        <taxon>Insecta</taxon>
        <taxon>Pterygota</taxon>
        <taxon>Neoptera</taxon>
        <taxon>Endopterygota</taxon>
        <taxon>Coleoptera</taxon>
        <taxon>Polyphaga</taxon>
        <taxon>Cucujiformia</taxon>
        <taxon>Chrysomeloidea</taxon>
        <taxon>Cerambycidae</taxon>
        <taxon>Cerambycinae</taxon>
        <taxon>Callichromatini</taxon>
        <taxon>Aromia</taxon>
    </lineage>
</organism>
<sequence>MEKSCVTENAFDNNHRIDVAGLKIIANVTDSIQLDTFECVQKQPLDNNPTFRGFSNKLDSALGWGGYEDPKQSTLRAVIHAGYHEMKYHQTGNPREHERAKDQWGVATGGPTNNLKNFDAGNKKK</sequence>
<feature type="region of interest" description="Disordered" evidence="1">
    <location>
        <begin position="89"/>
        <end position="125"/>
    </location>
</feature>
<feature type="compositionally biased region" description="Basic and acidic residues" evidence="1">
    <location>
        <begin position="89"/>
        <end position="102"/>
    </location>
</feature>
<accession>A0AAV8Z3Z7</accession>
<evidence type="ECO:0000256" key="1">
    <source>
        <dbReference type="SAM" id="MobiDB-lite"/>
    </source>
</evidence>
<keyword evidence="3" id="KW-1185">Reference proteome</keyword>
<comment type="caution">
    <text evidence="2">The sequence shown here is derived from an EMBL/GenBank/DDBJ whole genome shotgun (WGS) entry which is preliminary data.</text>
</comment>
<gene>
    <name evidence="2" type="ORF">NQ318_001829</name>
</gene>
<dbReference type="EMBL" id="JAPWTK010000020">
    <property type="protein sequence ID" value="KAJ8957833.1"/>
    <property type="molecule type" value="Genomic_DNA"/>
</dbReference>
<proteinExistence type="predicted"/>
<dbReference type="AlphaFoldDB" id="A0AAV8Z3Z7"/>
<name>A0AAV8Z3Z7_9CUCU</name>
<dbReference type="Proteomes" id="UP001162162">
    <property type="component" value="Unassembled WGS sequence"/>
</dbReference>
<evidence type="ECO:0000313" key="3">
    <source>
        <dbReference type="Proteomes" id="UP001162162"/>
    </source>
</evidence>
<evidence type="ECO:0000313" key="2">
    <source>
        <dbReference type="EMBL" id="KAJ8957833.1"/>
    </source>
</evidence>
<protein>
    <submittedName>
        <fullName evidence="2">Uncharacterized protein</fullName>
    </submittedName>
</protein>
<reference evidence="2" key="1">
    <citation type="journal article" date="2023" name="Insect Mol. Biol.">
        <title>Genome sequencing provides insights into the evolution of gene families encoding plant cell wall-degrading enzymes in longhorned beetles.</title>
        <authorList>
            <person name="Shin N.R."/>
            <person name="Okamura Y."/>
            <person name="Kirsch R."/>
            <person name="Pauchet Y."/>
        </authorList>
    </citation>
    <scope>NUCLEOTIDE SEQUENCE</scope>
    <source>
        <strain evidence="2">AMC_N1</strain>
    </source>
</reference>